<organism evidence="2 3">
    <name type="scientific">Araneus ventricosus</name>
    <name type="common">Orbweaver spider</name>
    <name type="synonym">Epeira ventricosa</name>
    <dbReference type="NCBI Taxonomy" id="182803"/>
    <lineage>
        <taxon>Eukaryota</taxon>
        <taxon>Metazoa</taxon>
        <taxon>Ecdysozoa</taxon>
        <taxon>Arthropoda</taxon>
        <taxon>Chelicerata</taxon>
        <taxon>Arachnida</taxon>
        <taxon>Araneae</taxon>
        <taxon>Araneomorphae</taxon>
        <taxon>Entelegynae</taxon>
        <taxon>Araneoidea</taxon>
        <taxon>Araneidae</taxon>
        <taxon>Araneus</taxon>
    </lineage>
</organism>
<comment type="caution">
    <text evidence="2">The sequence shown here is derived from an EMBL/GenBank/DDBJ whole genome shotgun (WGS) entry which is preliminary data.</text>
</comment>
<keyword evidence="3" id="KW-1185">Reference proteome</keyword>
<reference evidence="2 3" key="1">
    <citation type="journal article" date="2019" name="Sci. Rep.">
        <title>Orb-weaving spider Araneus ventricosus genome elucidates the spidroin gene catalogue.</title>
        <authorList>
            <person name="Kono N."/>
            <person name="Nakamura H."/>
            <person name="Ohtoshi R."/>
            <person name="Moran D.A.P."/>
            <person name="Shinohara A."/>
            <person name="Yoshida Y."/>
            <person name="Fujiwara M."/>
            <person name="Mori M."/>
            <person name="Tomita M."/>
            <person name="Arakawa K."/>
        </authorList>
    </citation>
    <scope>NUCLEOTIDE SEQUENCE [LARGE SCALE GENOMIC DNA]</scope>
</reference>
<dbReference type="EMBL" id="BGPR01000291">
    <property type="protein sequence ID" value="GBM10876.1"/>
    <property type="molecule type" value="Genomic_DNA"/>
</dbReference>
<evidence type="ECO:0000259" key="1">
    <source>
        <dbReference type="PROSITE" id="PS50879"/>
    </source>
</evidence>
<dbReference type="Proteomes" id="UP000499080">
    <property type="component" value="Unassembled WGS sequence"/>
</dbReference>
<dbReference type="OrthoDB" id="6514649at2759"/>
<dbReference type="InterPro" id="IPR002156">
    <property type="entry name" value="RNaseH_domain"/>
</dbReference>
<protein>
    <recommendedName>
        <fullName evidence="1">RNase H type-1 domain-containing protein</fullName>
    </recommendedName>
</protein>
<feature type="domain" description="RNase H type-1" evidence="1">
    <location>
        <begin position="85"/>
        <end position="218"/>
    </location>
</feature>
<dbReference type="Pfam" id="PF00075">
    <property type="entry name" value="RNase_H"/>
    <property type="match status" value="1"/>
</dbReference>
<dbReference type="GO" id="GO:0003676">
    <property type="term" value="F:nucleic acid binding"/>
    <property type="evidence" value="ECO:0007669"/>
    <property type="project" value="InterPro"/>
</dbReference>
<dbReference type="SUPFAM" id="SSF53098">
    <property type="entry name" value="Ribonuclease H-like"/>
    <property type="match status" value="1"/>
</dbReference>
<sequence>MLMIFLLYISGSYRTTPTAALQTITGIMPLHLKAQQEAIFINVTCLRKEIEFEGLFYQPSDYEEKNQEPNHPSIHHYLISSIKFQQQSPTKRTTASCSLQMVPEQKWEQRALIAHSKTAAVLEWKEILETFHTVFQAELMGLKEAIIRSSQRNETTKIWTDSLSSVMAVLDPHTPHQLVRDIQSLLTQNQNILVRWIKAHAGYRGNEEADTLAKKAITEGVAMKVLNPRCELKQHLQELFLKKWQNLWDNGKTGRSVHKVLKTVNLKPVFWTREEILFVTGHPHSLHFLTFSIYRIVALVPAEKSVIPSIMRHHAH</sequence>
<proteinExistence type="predicted"/>
<dbReference type="Gene3D" id="3.30.420.10">
    <property type="entry name" value="Ribonuclease H-like superfamily/Ribonuclease H"/>
    <property type="match status" value="1"/>
</dbReference>
<dbReference type="GO" id="GO:0004523">
    <property type="term" value="F:RNA-DNA hybrid ribonuclease activity"/>
    <property type="evidence" value="ECO:0007669"/>
    <property type="project" value="InterPro"/>
</dbReference>
<evidence type="ECO:0000313" key="2">
    <source>
        <dbReference type="EMBL" id="GBM10876.1"/>
    </source>
</evidence>
<dbReference type="CDD" id="cd09276">
    <property type="entry name" value="Rnase_HI_RT_non_LTR"/>
    <property type="match status" value="1"/>
</dbReference>
<name>A0A4Y2D427_ARAVE</name>
<dbReference type="AlphaFoldDB" id="A0A4Y2D427"/>
<accession>A0A4Y2D427</accession>
<evidence type="ECO:0000313" key="3">
    <source>
        <dbReference type="Proteomes" id="UP000499080"/>
    </source>
</evidence>
<dbReference type="InterPro" id="IPR012337">
    <property type="entry name" value="RNaseH-like_sf"/>
</dbReference>
<dbReference type="PROSITE" id="PS50879">
    <property type="entry name" value="RNASE_H_1"/>
    <property type="match status" value="1"/>
</dbReference>
<gene>
    <name evidence="2" type="ORF">AVEN_42130_1</name>
</gene>
<dbReference type="InterPro" id="IPR036397">
    <property type="entry name" value="RNaseH_sf"/>
</dbReference>